<reference evidence="1 2" key="1">
    <citation type="submission" date="2023-07" db="EMBL/GenBank/DDBJ databases">
        <title>Genomic Encyclopedia of Type Strains, Phase IV (KMG-IV): sequencing the most valuable type-strain genomes for metagenomic binning, comparative biology and taxonomic classification.</title>
        <authorList>
            <person name="Goeker M."/>
        </authorList>
    </citation>
    <scope>NUCLEOTIDE SEQUENCE [LARGE SCALE GENOMIC DNA]</scope>
    <source>
        <strain evidence="1 2">DSM 18695</strain>
    </source>
</reference>
<dbReference type="RefSeq" id="WP_307348994.1">
    <property type="nucleotide sequence ID" value="NZ_JAUSVS010000003.1"/>
</dbReference>
<accession>A0ABU0ITT0</accession>
<gene>
    <name evidence="1" type="ORF">QO010_002153</name>
</gene>
<dbReference type="Proteomes" id="UP001228905">
    <property type="component" value="Unassembled WGS sequence"/>
</dbReference>
<evidence type="ECO:0000313" key="2">
    <source>
        <dbReference type="Proteomes" id="UP001228905"/>
    </source>
</evidence>
<protein>
    <submittedName>
        <fullName evidence="1">Uncharacterized protein</fullName>
    </submittedName>
</protein>
<proteinExistence type="predicted"/>
<organism evidence="1 2">
    <name type="scientific">Caulobacter ginsengisoli</name>
    <dbReference type="NCBI Taxonomy" id="400775"/>
    <lineage>
        <taxon>Bacteria</taxon>
        <taxon>Pseudomonadati</taxon>
        <taxon>Pseudomonadota</taxon>
        <taxon>Alphaproteobacteria</taxon>
        <taxon>Caulobacterales</taxon>
        <taxon>Caulobacteraceae</taxon>
        <taxon>Caulobacter</taxon>
    </lineage>
</organism>
<dbReference type="EMBL" id="JAUSVS010000003">
    <property type="protein sequence ID" value="MDQ0464372.1"/>
    <property type="molecule type" value="Genomic_DNA"/>
</dbReference>
<keyword evidence="2" id="KW-1185">Reference proteome</keyword>
<comment type="caution">
    <text evidence="1">The sequence shown here is derived from an EMBL/GenBank/DDBJ whole genome shotgun (WGS) entry which is preliminary data.</text>
</comment>
<sequence length="72" mass="7834">MPALESRPALVARSPVRPSDPELFLQLGPEGTPLWTQDPAIATRFGSMREAAREAFRLPAAVRAFGVPLVLH</sequence>
<name>A0ABU0ITT0_9CAUL</name>
<evidence type="ECO:0000313" key="1">
    <source>
        <dbReference type="EMBL" id="MDQ0464372.1"/>
    </source>
</evidence>